<dbReference type="NCBIfam" id="TIGR00709">
    <property type="entry name" value="dat"/>
    <property type="match status" value="1"/>
</dbReference>
<dbReference type="PROSITE" id="PS00600">
    <property type="entry name" value="AA_TRANSFER_CLASS_3"/>
    <property type="match status" value="1"/>
</dbReference>
<evidence type="ECO:0000256" key="10">
    <source>
        <dbReference type="ARBA" id="ARBA00049111"/>
    </source>
</evidence>
<dbReference type="InterPro" id="IPR004637">
    <property type="entry name" value="Dat"/>
</dbReference>
<dbReference type="NCBIfam" id="NF006733">
    <property type="entry name" value="PRK09264.1"/>
    <property type="match status" value="1"/>
</dbReference>
<protein>
    <recommendedName>
        <fullName evidence="6 12">Diaminobutyrate--2-oxoglutarate transaminase</fullName>
        <ecNumber evidence="5 12">2.6.1.76</ecNumber>
    </recommendedName>
    <alternativeName>
        <fullName evidence="12">DABA aminotransferase</fullName>
    </alternativeName>
</protein>
<dbReference type="Proteomes" id="UP000198915">
    <property type="component" value="Unassembled WGS sequence"/>
</dbReference>
<keyword evidence="9 11" id="KW-0663">Pyridoxal phosphate</keyword>
<dbReference type="PANTHER" id="PTHR43552:SF2">
    <property type="entry name" value="DIAMINOBUTYRATE--2-OXOGLUTARATE TRANSAMINASE"/>
    <property type="match status" value="1"/>
</dbReference>
<sequence length="418" mass="46388">MNIINEMESNVRSYCRTFTDTFNRAKGSQLFTEKGTEFIDFFSGAGALNYGHNNDFLKQKIIDYVSSDGIIHGLDMFTMAKGEFLQTFSEIILTPRNLNYKVQFCGPTGTNAVEAALKLARKEKNRNNVFAFMGAFHGMSLGSLAATSSISKRNGAGQPLQNVTFMPFPYGFFETFDSIEYIESVLIDDHSGIDKPAAIIVETTQAEGGVVVAPTEWLVRLRELCDRFDILLICDDIQVGCYRTGTFFSFERAAIVPDMVILSKSISGYGLPMSLLLMKPELDIWKPAEHNGTFRGNQLAFVGAKAALEFSKLINIEVELRNKENYIKDFLHMHIAPIDKNIKIRGIGLIWGIDLSKVCVPGLANKLINKCYDLGLIIETSGRNDSVVKILPPLTIEMDLLATGCSIIRKGLLSALID</sequence>
<comment type="cofactor">
    <cofactor evidence="1 12">
        <name>pyridoxal 5'-phosphate</name>
        <dbReference type="ChEBI" id="CHEBI:597326"/>
    </cofactor>
</comment>
<dbReference type="InterPro" id="IPR015422">
    <property type="entry name" value="PyrdxlP-dep_Trfase_small"/>
</dbReference>
<evidence type="ECO:0000256" key="1">
    <source>
        <dbReference type="ARBA" id="ARBA00001933"/>
    </source>
</evidence>
<dbReference type="InterPro" id="IPR015424">
    <property type="entry name" value="PyrdxlP-dep_Trfase"/>
</dbReference>
<evidence type="ECO:0000256" key="6">
    <source>
        <dbReference type="ARBA" id="ARBA00014798"/>
    </source>
</evidence>
<evidence type="ECO:0000313" key="13">
    <source>
        <dbReference type="EMBL" id="SFK99750.1"/>
    </source>
</evidence>
<dbReference type="InterPro" id="IPR012773">
    <property type="entry name" value="Ectoine_EctB"/>
</dbReference>
<dbReference type="RefSeq" id="WP_092277245.1">
    <property type="nucleotide sequence ID" value="NZ_FORT01000028.1"/>
</dbReference>
<evidence type="ECO:0000256" key="5">
    <source>
        <dbReference type="ARBA" id="ARBA00013155"/>
    </source>
</evidence>
<dbReference type="EC" id="2.6.1.76" evidence="5 12"/>
<dbReference type="InterPro" id="IPR015421">
    <property type="entry name" value="PyrdxlP-dep_Trfase_major"/>
</dbReference>
<dbReference type="InterPro" id="IPR049704">
    <property type="entry name" value="Aminotrans_3_PPA_site"/>
</dbReference>
<evidence type="ECO:0000256" key="8">
    <source>
        <dbReference type="ARBA" id="ARBA00022679"/>
    </source>
</evidence>
<comment type="similarity">
    <text evidence="4 11">Belongs to the class-III pyridoxal-phosphate-dependent aminotransferase family.</text>
</comment>
<keyword evidence="8 12" id="KW-0808">Transferase</keyword>
<dbReference type="EMBL" id="FORT01000028">
    <property type="protein sequence ID" value="SFK99750.1"/>
    <property type="molecule type" value="Genomic_DNA"/>
</dbReference>
<evidence type="ECO:0000256" key="11">
    <source>
        <dbReference type="RuleBase" id="RU003560"/>
    </source>
</evidence>
<dbReference type="GO" id="GO:0047307">
    <property type="term" value="F:diaminobutyrate-pyruvate transaminase activity"/>
    <property type="evidence" value="ECO:0007669"/>
    <property type="project" value="InterPro"/>
</dbReference>
<evidence type="ECO:0000256" key="4">
    <source>
        <dbReference type="ARBA" id="ARBA00008954"/>
    </source>
</evidence>
<comment type="catalytic activity">
    <reaction evidence="10 12">
        <text>L-2,4-diaminobutanoate + 2-oxoglutarate = L-aspartate 4-semialdehyde + L-glutamate</text>
        <dbReference type="Rhea" id="RHEA:11160"/>
        <dbReference type="ChEBI" id="CHEBI:16810"/>
        <dbReference type="ChEBI" id="CHEBI:29985"/>
        <dbReference type="ChEBI" id="CHEBI:58761"/>
        <dbReference type="ChEBI" id="CHEBI:537519"/>
        <dbReference type="EC" id="2.6.1.76"/>
    </reaction>
</comment>
<dbReference type="Gene3D" id="3.40.640.10">
    <property type="entry name" value="Type I PLP-dependent aspartate aminotransferase-like (Major domain)"/>
    <property type="match status" value="1"/>
</dbReference>
<organism evidence="13 14">
    <name type="scientific">Brevibacillus centrosporus</name>
    <dbReference type="NCBI Taxonomy" id="54910"/>
    <lineage>
        <taxon>Bacteria</taxon>
        <taxon>Bacillati</taxon>
        <taxon>Bacillota</taxon>
        <taxon>Bacilli</taxon>
        <taxon>Bacillales</taxon>
        <taxon>Paenibacillaceae</taxon>
        <taxon>Brevibacillus</taxon>
    </lineage>
</organism>
<name>A0A1I4E455_9BACL</name>
<proteinExistence type="inferred from homology"/>
<evidence type="ECO:0000256" key="3">
    <source>
        <dbReference type="ARBA" id="ARBA00004946"/>
    </source>
</evidence>
<dbReference type="STRING" id="1884381.SAMN05518846_1286"/>
<comment type="pathway">
    <text evidence="3 12">Amine and polyamine biosynthesis; ectoine biosynthesis; L-ectoine from L-aspartate 4-semialdehyde: step 1/3.</text>
</comment>
<dbReference type="PIRSF" id="PIRSF000521">
    <property type="entry name" value="Transaminase_4ab_Lys_Orn"/>
    <property type="match status" value="1"/>
</dbReference>
<dbReference type="NCBIfam" id="TIGR02407">
    <property type="entry name" value="ectoine_ectB"/>
    <property type="match status" value="1"/>
</dbReference>
<dbReference type="UniPathway" id="UPA00067">
    <property type="reaction ID" value="UER00121"/>
</dbReference>
<dbReference type="GO" id="GO:0019491">
    <property type="term" value="P:ectoine biosynthetic process"/>
    <property type="evidence" value="ECO:0007669"/>
    <property type="project" value="UniProtKB-UniPathway"/>
</dbReference>
<dbReference type="AlphaFoldDB" id="A0A1I4E455"/>
<evidence type="ECO:0000313" key="14">
    <source>
        <dbReference type="Proteomes" id="UP000198915"/>
    </source>
</evidence>
<reference evidence="14" key="1">
    <citation type="submission" date="2016-10" db="EMBL/GenBank/DDBJ databases">
        <authorList>
            <person name="Varghese N."/>
            <person name="Submissions S."/>
        </authorList>
    </citation>
    <scope>NUCLEOTIDE SEQUENCE [LARGE SCALE GENOMIC DNA]</scope>
    <source>
        <strain evidence="14">OK042</strain>
    </source>
</reference>
<dbReference type="GO" id="GO:0030170">
    <property type="term" value="F:pyridoxal phosphate binding"/>
    <property type="evidence" value="ECO:0007669"/>
    <property type="project" value="InterPro"/>
</dbReference>
<evidence type="ECO:0000256" key="7">
    <source>
        <dbReference type="ARBA" id="ARBA00022576"/>
    </source>
</evidence>
<keyword evidence="14" id="KW-1185">Reference proteome</keyword>
<dbReference type="PANTHER" id="PTHR43552">
    <property type="entry name" value="DIAMINOBUTYRATE--2-OXOGLUTARATE AMINOTRANSFERASE"/>
    <property type="match status" value="1"/>
</dbReference>
<comment type="function">
    <text evidence="2 12">Catalyzes reversively the conversion of L-aspartate beta-semialdehyde (ASA) to L-2,4-diaminobutyrate (DABA) by transamination with L-glutamate.</text>
</comment>
<dbReference type="Gene3D" id="3.90.1150.10">
    <property type="entry name" value="Aspartate Aminotransferase, domain 1"/>
    <property type="match status" value="1"/>
</dbReference>
<gene>
    <name evidence="13" type="ORF">SAMN05518846_1286</name>
</gene>
<accession>A0A1I4E455</accession>
<dbReference type="SUPFAM" id="SSF53383">
    <property type="entry name" value="PLP-dependent transferases"/>
    <property type="match status" value="1"/>
</dbReference>
<dbReference type="InterPro" id="IPR005814">
    <property type="entry name" value="Aminotrans_3"/>
</dbReference>
<evidence type="ECO:0000256" key="9">
    <source>
        <dbReference type="ARBA" id="ARBA00022898"/>
    </source>
</evidence>
<dbReference type="CDD" id="cd00610">
    <property type="entry name" value="OAT_like"/>
    <property type="match status" value="1"/>
</dbReference>
<evidence type="ECO:0000256" key="12">
    <source>
        <dbReference type="RuleBase" id="RU365034"/>
    </source>
</evidence>
<dbReference type="GO" id="GO:0045303">
    <property type="term" value="F:diaminobutyrate-2-oxoglutarate transaminase activity"/>
    <property type="evidence" value="ECO:0007669"/>
    <property type="project" value="UniProtKB-EC"/>
</dbReference>
<keyword evidence="7 12" id="KW-0032">Aminotransferase</keyword>
<evidence type="ECO:0000256" key="2">
    <source>
        <dbReference type="ARBA" id="ARBA00002189"/>
    </source>
</evidence>
<dbReference type="Pfam" id="PF00202">
    <property type="entry name" value="Aminotran_3"/>
    <property type="match status" value="1"/>
</dbReference>